<dbReference type="PANTHER" id="PTHR46260:SF3">
    <property type="entry name" value="RING-TYPE DOMAIN-CONTAINING PROTEIN"/>
    <property type="match status" value="1"/>
</dbReference>
<feature type="signal peptide" evidence="3">
    <location>
        <begin position="1"/>
        <end position="24"/>
    </location>
</feature>
<keyword evidence="1" id="KW-0880">Kelch repeat</keyword>
<gene>
    <name evidence="4" type="ORF">HG263_02465</name>
</gene>
<feature type="chain" id="PRO_5032955164" description="N-acetylneuraminate epimerase" evidence="3">
    <location>
        <begin position="25"/>
        <end position="351"/>
    </location>
</feature>
<evidence type="ECO:0000256" key="1">
    <source>
        <dbReference type="ARBA" id="ARBA00022441"/>
    </source>
</evidence>
<comment type="caution">
    <text evidence="4">The sequence shown here is derived from an EMBL/GenBank/DDBJ whole genome shotgun (WGS) entry which is preliminary data.</text>
</comment>
<protein>
    <recommendedName>
        <fullName evidence="6">N-acetylneuraminate epimerase</fullName>
    </recommendedName>
</protein>
<keyword evidence="2" id="KW-0677">Repeat</keyword>
<evidence type="ECO:0000256" key="2">
    <source>
        <dbReference type="ARBA" id="ARBA00022737"/>
    </source>
</evidence>
<dbReference type="SMART" id="SM00612">
    <property type="entry name" value="Kelch"/>
    <property type="match status" value="3"/>
</dbReference>
<evidence type="ECO:0008006" key="6">
    <source>
        <dbReference type="Google" id="ProtNLM"/>
    </source>
</evidence>
<reference evidence="4 5" key="1">
    <citation type="submission" date="2020-04" db="EMBL/GenBank/DDBJ databases">
        <title>Pseudoalteromonas caenipelagi sp. nov., isolated from a tidal flat.</title>
        <authorList>
            <person name="Park S."/>
            <person name="Yoon J.-H."/>
        </authorList>
    </citation>
    <scope>NUCLEOTIDE SEQUENCE [LARGE SCALE GENOMIC DNA]</scope>
    <source>
        <strain evidence="4 5">JBTF-M23</strain>
    </source>
</reference>
<dbReference type="InterPro" id="IPR015915">
    <property type="entry name" value="Kelch-typ_b-propeller"/>
</dbReference>
<keyword evidence="3" id="KW-0732">Signal</keyword>
<dbReference type="Gene3D" id="2.120.10.80">
    <property type="entry name" value="Kelch-type beta propeller"/>
    <property type="match status" value="2"/>
</dbReference>
<evidence type="ECO:0000256" key="3">
    <source>
        <dbReference type="SAM" id="SignalP"/>
    </source>
</evidence>
<dbReference type="RefSeq" id="WP_171624488.1">
    <property type="nucleotide sequence ID" value="NZ_JABBPG010000001.1"/>
</dbReference>
<dbReference type="SUPFAM" id="SSF117281">
    <property type="entry name" value="Kelch motif"/>
    <property type="match status" value="1"/>
</dbReference>
<dbReference type="Proteomes" id="UP000586305">
    <property type="component" value="Unassembled WGS sequence"/>
</dbReference>
<keyword evidence="5" id="KW-1185">Reference proteome</keyword>
<proteinExistence type="predicted"/>
<dbReference type="AlphaFoldDB" id="A0A849V787"/>
<organism evidence="4 5">
    <name type="scientific">Pseudoalteromonas caenipelagi</name>
    <dbReference type="NCBI Taxonomy" id="2726988"/>
    <lineage>
        <taxon>Bacteria</taxon>
        <taxon>Pseudomonadati</taxon>
        <taxon>Pseudomonadota</taxon>
        <taxon>Gammaproteobacteria</taxon>
        <taxon>Alteromonadales</taxon>
        <taxon>Pseudoalteromonadaceae</taxon>
        <taxon>Pseudoalteromonas</taxon>
    </lineage>
</organism>
<dbReference type="InterPro" id="IPR006652">
    <property type="entry name" value="Kelch_1"/>
</dbReference>
<dbReference type="PANTHER" id="PTHR46260">
    <property type="entry name" value="RING-TYPE DOMAIN-CONTAINING PROTEIN"/>
    <property type="match status" value="1"/>
</dbReference>
<dbReference type="InterPro" id="IPR051746">
    <property type="entry name" value="Kelch_domain_containing_8"/>
</dbReference>
<evidence type="ECO:0000313" key="4">
    <source>
        <dbReference type="EMBL" id="NOU49409.1"/>
    </source>
</evidence>
<dbReference type="EMBL" id="JABBPG010000001">
    <property type="protein sequence ID" value="NOU49409.1"/>
    <property type="molecule type" value="Genomic_DNA"/>
</dbReference>
<sequence>MERRVFISKLAQLTLLASSPSLLATPVFKKAVWVDKPHLPNYLQECYPCLFNEHLVIAGALEQSTPESATMGAMDASNSCYLFDLCKQAWRLGPQLPVKRHHLGLLTTSQGILAIGGFSANKSDPWQVKKDTFLLSDLDDHWQASVPLPNPQAEAGYATINNDAHVISGRGIIYGRLADVNDHVFFDGKQWQRAAPLPLARNSGACVAMDKGCLLIGGRIQDKRHQNQSQVDFYDKNADKWFELAPTPFASSGIAAAKHNNKVYVFGGEQYNYSINRAGITMMHSKTFKHIWQYDFASDKWQTLPISMTSTRHGLGAISTEDGIYLVGGAQRAGGELTTNTVELLTFQSDY</sequence>
<evidence type="ECO:0000313" key="5">
    <source>
        <dbReference type="Proteomes" id="UP000586305"/>
    </source>
</evidence>
<accession>A0A849V787</accession>
<name>A0A849V787_9GAMM</name>